<name>A0A0E9UYF8_ANGAN</name>
<dbReference type="AlphaFoldDB" id="A0A0E9UYF8"/>
<organism evidence="1">
    <name type="scientific">Anguilla anguilla</name>
    <name type="common">European freshwater eel</name>
    <name type="synonym">Muraena anguilla</name>
    <dbReference type="NCBI Taxonomy" id="7936"/>
    <lineage>
        <taxon>Eukaryota</taxon>
        <taxon>Metazoa</taxon>
        <taxon>Chordata</taxon>
        <taxon>Craniata</taxon>
        <taxon>Vertebrata</taxon>
        <taxon>Euteleostomi</taxon>
        <taxon>Actinopterygii</taxon>
        <taxon>Neopterygii</taxon>
        <taxon>Teleostei</taxon>
        <taxon>Anguilliformes</taxon>
        <taxon>Anguillidae</taxon>
        <taxon>Anguilla</taxon>
    </lineage>
</organism>
<evidence type="ECO:0000313" key="1">
    <source>
        <dbReference type="EMBL" id="JAH70028.1"/>
    </source>
</evidence>
<accession>A0A0E9UYF8</accession>
<reference evidence="1" key="2">
    <citation type="journal article" date="2015" name="Fish Shellfish Immunol.">
        <title>Early steps in the European eel (Anguilla anguilla)-Vibrio vulnificus interaction in the gills: Role of the RtxA13 toxin.</title>
        <authorList>
            <person name="Callol A."/>
            <person name="Pajuelo D."/>
            <person name="Ebbesson L."/>
            <person name="Teles M."/>
            <person name="MacKenzie S."/>
            <person name="Amaro C."/>
        </authorList>
    </citation>
    <scope>NUCLEOTIDE SEQUENCE</scope>
</reference>
<protein>
    <submittedName>
        <fullName evidence="1">Uncharacterized protein</fullName>
    </submittedName>
</protein>
<reference evidence="1" key="1">
    <citation type="submission" date="2014-11" db="EMBL/GenBank/DDBJ databases">
        <authorList>
            <person name="Amaro Gonzalez C."/>
        </authorList>
    </citation>
    <scope>NUCLEOTIDE SEQUENCE</scope>
</reference>
<dbReference type="EMBL" id="GBXM01038549">
    <property type="protein sequence ID" value="JAH70028.1"/>
    <property type="molecule type" value="Transcribed_RNA"/>
</dbReference>
<proteinExistence type="predicted"/>
<sequence>MFLVSNNWVDNGTRQDNIGGCVHLCVSQAVSLFTG</sequence>